<dbReference type="Pfam" id="PF09346">
    <property type="entry name" value="SMI1_KNR4"/>
    <property type="match status" value="1"/>
</dbReference>
<dbReference type="InterPro" id="IPR018958">
    <property type="entry name" value="Knr4/Smi1-like_dom"/>
</dbReference>
<dbReference type="Proteomes" id="UP001551329">
    <property type="component" value="Unassembled WGS sequence"/>
</dbReference>
<sequence length="264" mass="29068">MLADHHEYDVVVTAVAPVGAAVLADGFEGFVDQAKHPSWRSDVPRPAVGDRMRAVVLDATRTPARFSALPCDIRIARGLRHTRPLERLCPPPPDGGRDVEWAAIEEALGVALPADYKRLVRTYGGGVFAGLLWLLEPDCPDAMYDLVAQTAERAEDLADLWAIGEPKPSELAAGDVRLVPWGYVEGAGHVLYWLVRPGVEPEEWTVILNEGRGPLWEAHAMSCSRFLHDVVAGTSTSYYFEDIDDIADPEERTVFRPSSRIFGQ</sequence>
<gene>
    <name evidence="2" type="ORF">AB0A88_07605</name>
</gene>
<evidence type="ECO:0000313" key="3">
    <source>
        <dbReference type="Proteomes" id="UP001551329"/>
    </source>
</evidence>
<dbReference type="Gene3D" id="3.40.1580.10">
    <property type="entry name" value="SMI1/KNR4-like"/>
    <property type="match status" value="1"/>
</dbReference>
<feature type="domain" description="Knr4/Smi1-like" evidence="1">
    <location>
        <begin position="98"/>
        <end position="144"/>
    </location>
</feature>
<dbReference type="InterPro" id="IPR037883">
    <property type="entry name" value="Knr4/Smi1-like_sf"/>
</dbReference>
<proteinExistence type="predicted"/>
<keyword evidence="3" id="KW-1185">Reference proteome</keyword>
<organism evidence="2 3">
    <name type="scientific">Streptomyces narbonensis</name>
    <dbReference type="NCBI Taxonomy" id="67333"/>
    <lineage>
        <taxon>Bacteria</taxon>
        <taxon>Bacillati</taxon>
        <taxon>Actinomycetota</taxon>
        <taxon>Actinomycetes</taxon>
        <taxon>Kitasatosporales</taxon>
        <taxon>Streptomycetaceae</taxon>
        <taxon>Streptomyces</taxon>
    </lineage>
</organism>
<dbReference type="RefSeq" id="WP_358469964.1">
    <property type="nucleotide sequence ID" value="NZ_JBEZAE010000003.1"/>
</dbReference>
<evidence type="ECO:0000259" key="1">
    <source>
        <dbReference type="Pfam" id="PF09346"/>
    </source>
</evidence>
<evidence type="ECO:0000313" key="2">
    <source>
        <dbReference type="EMBL" id="MEU7070001.1"/>
    </source>
</evidence>
<protein>
    <submittedName>
        <fullName evidence="2">SMI1/KNR4 family protein</fullName>
    </submittedName>
</protein>
<dbReference type="SUPFAM" id="SSF160631">
    <property type="entry name" value="SMI1/KNR4-like"/>
    <property type="match status" value="1"/>
</dbReference>
<comment type="caution">
    <text evidence="2">The sequence shown here is derived from an EMBL/GenBank/DDBJ whole genome shotgun (WGS) entry which is preliminary data.</text>
</comment>
<reference evidence="2 3" key="1">
    <citation type="submission" date="2024-06" db="EMBL/GenBank/DDBJ databases">
        <title>The Natural Products Discovery Center: Release of the First 8490 Sequenced Strains for Exploring Actinobacteria Biosynthetic Diversity.</title>
        <authorList>
            <person name="Kalkreuter E."/>
            <person name="Kautsar S.A."/>
            <person name="Yang D."/>
            <person name="Bader C.D."/>
            <person name="Teijaro C.N."/>
            <person name="Fluegel L."/>
            <person name="Davis C.M."/>
            <person name="Simpson J.R."/>
            <person name="Lauterbach L."/>
            <person name="Steele A.D."/>
            <person name="Gui C."/>
            <person name="Meng S."/>
            <person name="Li G."/>
            <person name="Viehrig K."/>
            <person name="Ye F."/>
            <person name="Su P."/>
            <person name="Kiefer A.F."/>
            <person name="Nichols A."/>
            <person name="Cepeda A.J."/>
            <person name="Yan W."/>
            <person name="Fan B."/>
            <person name="Jiang Y."/>
            <person name="Adhikari A."/>
            <person name="Zheng C.-J."/>
            <person name="Schuster L."/>
            <person name="Cowan T.M."/>
            <person name="Smanski M.J."/>
            <person name="Chevrette M.G."/>
            <person name="De Carvalho L.P.S."/>
            <person name="Shen B."/>
        </authorList>
    </citation>
    <scope>NUCLEOTIDE SEQUENCE [LARGE SCALE GENOMIC DNA]</scope>
    <source>
        <strain evidence="2 3">NPDC045974</strain>
    </source>
</reference>
<name>A0ABV3C5D7_9ACTN</name>
<accession>A0ABV3C5D7</accession>
<dbReference type="EMBL" id="JBEZAE010000003">
    <property type="protein sequence ID" value="MEU7070001.1"/>
    <property type="molecule type" value="Genomic_DNA"/>
</dbReference>